<protein>
    <recommendedName>
        <fullName evidence="1">Tuberin N-terminal domain-containing protein</fullName>
    </recommendedName>
</protein>
<dbReference type="InterPro" id="IPR027107">
    <property type="entry name" value="Tuberin/Ral-act_asu"/>
</dbReference>
<dbReference type="InterPro" id="IPR003913">
    <property type="entry name" value="Tuberin"/>
</dbReference>
<dbReference type="EMBL" id="JANEYF010002544">
    <property type="protein sequence ID" value="KAJ8945061.1"/>
    <property type="molecule type" value="Genomic_DNA"/>
</dbReference>
<dbReference type="GO" id="GO:0005634">
    <property type="term" value="C:nucleus"/>
    <property type="evidence" value="ECO:0007669"/>
    <property type="project" value="InterPro"/>
</dbReference>
<dbReference type="GO" id="GO:0033596">
    <property type="term" value="C:TSC1-TSC2 complex"/>
    <property type="evidence" value="ECO:0007669"/>
    <property type="project" value="InterPro"/>
</dbReference>
<dbReference type="Pfam" id="PF11864">
    <property type="entry name" value="DUF3384"/>
    <property type="match status" value="1"/>
</dbReference>
<dbReference type="GO" id="GO:0032007">
    <property type="term" value="P:negative regulation of TOR signaling"/>
    <property type="evidence" value="ECO:0007669"/>
    <property type="project" value="InterPro"/>
</dbReference>
<dbReference type="Proteomes" id="UP001162156">
    <property type="component" value="Unassembled WGS sequence"/>
</dbReference>
<dbReference type="PANTHER" id="PTHR10063:SF0">
    <property type="entry name" value="TUBERIN"/>
    <property type="match status" value="1"/>
</dbReference>
<dbReference type="GO" id="GO:0046627">
    <property type="term" value="P:negative regulation of insulin receptor signaling pathway"/>
    <property type="evidence" value="ECO:0007669"/>
    <property type="project" value="TreeGrafter"/>
</dbReference>
<dbReference type="AlphaFoldDB" id="A0AAV8Y0T3"/>
<reference evidence="2" key="1">
    <citation type="journal article" date="2023" name="Insect Mol. Biol.">
        <title>Genome sequencing provides insights into the evolution of gene families encoding plant cell wall-degrading enzymes in longhorned beetles.</title>
        <authorList>
            <person name="Shin N.R."/>
            <person name="Okamura Y."/>
            <person name="Kirsch R."/>
            <person name="Pauchet Y."/>
        </authorList>
    </citation>
    <scope>NUCLEOTIDE SEQUENCE</scope>
    <source>
        <strain evidence="2">RBIC_L_NR</strain>
    </source>
</reference>
<keyword evidence="3" id="KW-1185">Reference proteome</keyword>
<dbReference type="PRINTS" id="PR01431">
    <property type="entry name" value="TUBERIN"/>
</dbReference>
<dbReference type="InterPro" id="IPR024584">
    <property type="entry name" value="Tuberin_N"/>
</dbReference>
<comment type="caution">
    <text evidence="2">The sequence shown here is derived from an EMBL/GenBank/DDBJ whole genome shotgun (WGS) entry which is preliminary data.</text>
</comment>
<dbReference type="GO" id="GO:0030178">
    <property type="term" value="P:negative regulation of Wnt signaling pathway"/>
    <property type="evidence" value="ECO:0007669"/>
    <property type="project" value="TreeGrafter"/>
</dbReference>
<proteinExistence type="predicted"/>
<dbReference type="SUPFAM" id="SSF48371">
    <property type="entry name" value="ARM repeat"/>
    <property type="match status" value="1"/>
</dbReference>
<dbReference type="GO" id="GO:0051898">
    <property type="term" value="P:negative regulation of phosphatidylinositol 3-kinase/protein kinase B signal transduction"/>
    <property type="evidence" value="ECO:0007669"/>
    <property type="project" value="TreeGrafter"/>
</dbReference>
<gene>
    <name evidence="2" type="ORF">NQ314_009328</name>
</gene>
<dbReference type="PANTHER" id="PTHR10063">
    <property type="entry name" value="TUBERIN"/>
    <property type="match status" value="1"/>
</dbReference>
<dbReference type="GO" id="GO:0051726">
    <property type="term" value="P:regulation of cell cycle"/>
    <property type="evidence" value="ECO:0007669"/>
    <property type="project" value="TreeGrafter"/>
</dbReference>
<feature type="domain" description="Tuberin N-terminal" evidence="1">
    <location>
        <begin position="91"/>
        <end position="469"/>
    </location>
</feature>
<dbReference type="GO" id="GO:0005096">
    <property type="term" value="F:GTPase activator activity"/>
    <property type="evidence" value="ECO:0007669"/>
    <property type="project" value="InterPro"/>
</dbReference>
<name>A0AAV8Y0T3_9CUCU</name>
<evidence type="ECO:0000313" key="2">
    <source>
        <dbReference type="EMBL" id="KAJ8945061.1"/>
    </source>
</evidence>
<evidence type="ECO:0000259" key="1">
    <source>
        <dbReference type="Pfam" id="PF11864"/>
    </source>
</evidence>
<evidence type="ECO:0000313" key="3">
    <source>
        <dbReference type="Proteomes" id="UP001162156"/>
    </source>
</evidence>
<accession>A0AAV8Y0T3</accession>
<organism evidence="2 3">
    <name type="scientific">Rhamnusium bicolor</name>
    <dbReference type="NCBI Taxonomy" id="1586634"/>
    <lineage>
        <taxon>Eukaryota</taxon>
        <taxon>Metazoa</taxon>
        <taxon>Ecdysozoa</taxon>
        <taxon>Arthropoda</taxon>
        <taxon>Hexapoda</taxon>
        <taxon>Insecta</taxon>
        <taxon>Pterygota</taxon>
        <taxon>Neoptera</taxon>
        <taxon>Endopterygota</taxon>
        <taxon>Coleoptera</taxon>
        <taxon>Polyphaga</taxon>
        <taxon>Cucujiformia</taxon>
        <taxon>Chrysomeloidea</taxon>
        <taxon>Cerambycidae</taxon>
        <taxon>Lepturinae</taxon>
        <taxon>Rhagiini</taxon>
        <taxon>Rhamnusium</taxon>
    </lineage>
</organism>
<sequence>MSSRDKSFQDRLKDIFKRNKGNTGNFPSRGEFVLSEDLLRDLSRDSPVTTRIKILRDLSDKVAVSKLENKNYGVWWKTYLEKKILQKPVTWHLLFLQCLLKGQSDKLKVMRAQFFRFIKHHDHPEDVGQRLDLLNTLTSNGKDILYFEEEVGPFLLNWLPDISKAGKIEEYLSMIDNVVKFNAAYLDDEVITGFIQHICVLCCSTSNYKTVMSCLQIMATVVAYSNMSPDSLPKFIGALCRTVNVEAYCMHSWKIMKNLLGTHMGHSALYTMCRILQEPALRSDTDLLRGAVFYIHMSLWTSMPLSNLHCPPSSVLPSFLQAIKCNQAAVAYEVILGLRHLVNRYGLELQDPAWSVLLQIISYIVREIDIASNQIPNKLIVAPLHETLNTIESLLEVGSYNGSVKQLFDVIEECSTDRPENSILRLILYLSHSIVPTEHLWLTNLYNLLQKYFKLELRTNIRLKVLDILAKRY</sequence>
<dbReference type="InterPro" id="IPR016024">
    <property type="entry name" value="ARM-type_fold"/>
</dbReference>